<evidence type="ECO:0000256" key="2">
    <source>
        <dbReference type="ARBA" id="ARBA00023315"/>
    </source>
</evidence>
<dbReference type="NCBIfam" id="TIGR03991">
    <property type="entry name" value="alt_bact_glmU"/>
    <property type="match status" value="1"/>
</dbReference>
<evidence type="ECO:0000313" key="3">
    <source>
        <dbReference type="EMBL" id="SFJ30110.1"/>
    </source>
</evidence>
<dbReference type="OrthoDB" id="234332at2"/>
<dbReference type="InterPro" id="IPR023917">
    <property type="entry name" value="Bifunctiontional_GlmU_bac-type"/>
</dbReference>
<reference evidence="4" key="1">
    <citation type="submission" date="2016-10" db="EMBL/GenBank/DDBJ databases">
        <authorList>
            <person name="Varghese N."/>
            <person name="Submissions S."/>
        </authorList>
    </citation>
    <scope>NUCLEOTIDE SEQUENCE [LARGE SCALE GENOMIC DNA]</scope>
    <source>
        <strain evidence="4">DSM 26348</strain>
    </source>
</reference>
<keyword evidence="2" id="KW-0012">Acyltransferase</keyword>
<proteinExistence type="predicted"/>
<dbReference type="GO" id="GO:0016779">
    <property type="term" value="F:nucleotidyltransferase activity"/>
    <property type="evidence" value="ECO:0007669"/>
    <property type="project" value="UniProtKB-ARBA"/>
</dbReference>
<dbReference type="EMBL" id="FOQD01000018">
    <property type="protein sequence ID" value="SFJ30110.1"/>
    <property type="molecule type" value="Genomic_DNA"/>
</dbReference>
<dbReference type="InterPro" id="IPR050065">
    <property type="entry name" value="GlmU-like"/>
</dbReference>
<dbReference type="PANTHER" id="PTHR43584">
    <property type="entry name" value="NUCLEOTIDYL TRANSFERASE"/>
    <property type="match status" value="1"/>
</dbReference>
<name>A0A1I3Q8W1_9PLAN</name>
<dbReference type="SUPFAM" id="SSF51161">
    <property type="entry name" value="Trimeric LpxA-like enzymes"/>
    <property type="match status" value="1"/>
</dbReference>
<keyword evidence="4" id="KW-1185">Reference proteome</keyword>
<organism evidence="3 4">
    <name type="scientific">Planctomicrobium piriforme</name>
    <dbReference type="NCBI Taxonomy" id="1576369"/>
    <lineage>
        <taxon>Bacteria</taxon>
        <taxon>Pseudomonadati</taxon>
        <taxon>Planctomycetota</taxon>
        <taxon>Planctomycetia</taxon>
        <taxon>Planctomycetales</taxon>
        <taxon>Planctomycetaceae</taxon>
        <taxon>Planctomicrobium</taxon>
    </lineage>
</organism>
<dbReference type="Proteomes" id="UP000199518">
    <property type="component" value="Unassembled WGS sequence"/>
</dbReference>
<gene>
    <name evidence="3" type="ORF">SAMN05421753_1184</name>
</gene>
<dbReference type="AlphaFoldDB" id="A0A1I3Q8W1"/>
<dbReference type="InterPro" id="IPR011004">
    <property type="entry name" value="Trimer_LpxA-like_sf"/>
</dbReference>
<evidence type="ECO:0000313" key="4">
    <source>
        <dbReference type="Proteomes" id="UP000199518"/>
    </source>
</evidence>
<sequence>MRRIVFFEDQTAAQFSPIALLRPVFELLCGHYSARERVCQSFSKTEWGAIVRGELAEAYRAEHPHAHINDAAWLSGSEFLLVNGRCLVEPAQLKKIKPGSAGWIGDTWAAILIDPAELPSEQRLPTGEDLQRILLQKKKVTLAGTVLNHPWDLISQNSKWLALDFAARSRPSAFSTADSRIAIIGPGDQVHIDATARLDPFVVIDATSGPVWVDRDVRIQAFTRIEGPAYVGPGTQLFRANVREGCSFGPVCRLGGEIEESIVHGYANKYHDGFLGHSYVCPWVNLGALSTNSDLKNDYSNVSVPLQGVKVPTGSTKVGAFIGDHAKTALCSLFNTGSAVGVMSLILPGGELLPKHIPSFSRVWHGRLDVLPDGCESGIQTARIAMSRRGQQLTPEMERLIRAVYVSTEGERRTAFERHRAAAH</sequence>
<accession>A0A1I3Q8W1</accession>
<dbReference type="PANTHER" id="PTHR43584:SF9">
    <property type="entry name" value="TRANSFERASE HEXAPEPTIDE REPEAT CONTAINING PROTEIN"/>
    <property type="match status" value="1"/>
</dbReference>
<dbReference type="STRING" id="1576369.SAMN05421753_1184"/>
<keyword evidence="1 3" id="KW-0808">Transferase</keyword>
<dbReference type="Gene3D" id="2.160.10.10">
    <property type="entry name" value="Hexapeptide repeat proteins"/>
    <property type="match status" value="1"/>
</dbReference>
<dbReference type="RefSeq" id="WP_092055008.1">
    <property type="nucleotide sequence ID" value="NZ_FOQD01000018.1"/>
</dbReference>
<dbReference type="GO" id="GO:0016746">
    <property type="term" value="F:acyltransferase activity"/>
    <property type="evidence" value="ECO:0007669"/>
    <property type="project" value="UniProtKB-KW"/>
</dbReference>
<evidence type="ECO:0000256" key="1">
    <source>
        <dbReference type="ARBA" id="ARBA00022679"/>
    </source>
</evidence>
<protein>
    <submittedName>
        <fullName evidence="3">UDP-N-acetylglucosamine diphosphorylase/glucosamine-1-phosphate N-acetyltransferase</fullName>
    </submittedName>
</protein>
<dbReference type="Pfam" id="PF13562">
    <property type="entry name" value="NTP_transf_4"/>
    <property type="match status" value="1"/>
</dbReference>